<organism evidence="2 3">
    <name type="scientific">Rhodoferax lacus</name>
    <dbReference type="NCBI Taxonomy" id="2184758"/>
    <lineage>
        <taxon>Bacteria</taxon>
        <taxon>Pseudomonadati</taxon>
        <taxon>Pseudomonadota</taxon>
        <taxon>Betaproteobacteria</taxon>
        <taxon>Burkholderiales</taxon>
        <taxon>Comamonadaceae</taxon>
        <taxon>Rhodoferax</taxon>
    </lineage>
</organism>
<dbReference type="OrthoDB" id="6195205at2"/>
<sequence length="242" mass="25712">MAIQAITQQVLETALAAHGLRLRGCWQPQDGDTLPALPDGSQPGVVWMVGVVGSAFWPYFKASAFYSDGLPDPLDRWSRAIGEDLAARLGGVALFPFDGPPYHPFQRWADRAEATQASRMMLRIHPAHGLWHAYRFALALPGSVASANNGSITPVQSASAAPCVTNLCASCSGQPCLQACPVQAYTGEAFVLQACAGHLHSGQGEACMQGGCLARRACPVGAGQRYTPEHAAFHMQAFASRH</sequence>
<name>A0A3E1R751_9BURK</name>
<protein>
    <recommendedName>
        <fullName evidence="1">4Fe-4S ferredoxin-type domain-containing protein</fullName>
    </recommendedName>
</protein>
<evidence type="ECO:0000313" key="3">
    <source>
        <dbReference type="Proteomes" id="UP000260665"/>
    </source>
</evidence>
<dbReference type="Proteomes" id="UP000260665">
    <property type="component" value="Unassembled WGS sequence"/>
</dbReference>
<feature type="domain" description="4Fe-4S ferredoxin-type" evidence="1">
    <location>
        <begin position="160"/>
        <end position="190"/>
    </location>
</feature>
<dbReference type="PROSITE" id="PS51379">
    <property type="entry name" value="4FE4S_FER_2"/>
    <property type="match status" value="1"/>
</dbReference>
<accession>A0A3E1R751</accession>
<dbReference type="EMBL" id="QFZK01000020">
    <property type="protein sequence ID" value="RFO95189.1"/>
    <property type="molecule type" value="Genomic_DNA"/>
</dbReference>
<evidence type="ECO:0000259" key="1">
    <source>
        <dbReference type="PROSITE" id="PS51379"/>
    </source>
</evidence>
<dbReference type="AlphaFoldDB" id="A0A3E1R751"/>
<dbReference type="RefSeq" id="WP_117179848.1">
    <property type="nucleotide sequence ID" value="NZ_QFZK01000020.1"/>
</dbReference>
<proteinExistence type="predicted"/>
<reference evidence="2 3" key="1">
    <citation type="submission" date="2018-05" db="EMBL/GenBank/DDBJ databases">
        <title>Rhodoferax soyangensis sp.nov., isolated from an oligotrophic freshwater lake.</title>
        <authorList>
            <person name="Park M."/>
        </authorList>
    </citation>
    <scope>NUCLEOTIDE SEQUENCE [LARGE SCALE GENOMIC DNA]</scope>
    <source>
        <strain evidence="2 3">IMCC26218</strain>
    </source>
</reference>
<comment type="caution">
    <text evidence="2">The sequence shown here is derived from an EMBL/GenBank/DDBJ whole genome shotgun (WGS) entry which is preliminary data.</text>
</comment>
<gene>
    <name evidence="2" type="ORF">DIC66_19450</name>
</gene>
<evidence type="ECO:0000313" key="2">
    <source>
        <dbReference type="EMBL" id="RFO95189.1"/>
    </source>
</evidence>
<keyword evidence="3" id="KW-1185">Reference proteome</keyword>
<dbReference type="InterPro" id="IPR017896">
    <property type="entry name" value="4Fe4S_Fe-S-bd"/>
</dbReference>